<dbReference type="Pfam" id="PF04003">
    <property type="entry name" value="Utp12"/>
    <property type="match status" value="1"/>
</dbReference>
<dbReference type="InterPro" id="IPR024977">
    <property type="entry name" value="Apc4-like_WD40_dom"/>
</dbReference>
<accession>A0AAV7FET0</accession>
<dbReference type="SUPFAM" id="SSF50978">
    <property type="entry name" value="WD40 repeat-like"/>
    <property type="match status" value="1"/>
</dbReference>
<dbReference type="Gene3D" id="2.130.10.10">
    <property type="entry name" value="YVTN repeat-like/Quinoprotein amine dehydrogenase"/>
    <property type="match status" value="2"/>
</dbReference>
<dbReference type="InterPro" id="IPR036322">
    <property type="entry name" value="WD40_repeat_dom_sf"/>
</dbReference>
<reference evidence="4 5" key="1">
    <citation type="submission" date="2021-07" db="EMBL/GenBank/DDBJ databases">
        <title>The Aristolochia fimbriata genome: insights into angiosperm evolution, floral development and chemical biosynthesis.</title>
        <authorList>
            <person name="Jiao Y."/>
        </authorList>
    </citation>
    <scope>NUCLEOTIDE SEQUENCE [LARGE SCALE GENOMIC DNA]</scope>
    <source>
        <strain evidence="4">IBCAS-2021</strain>
        <tissue evidence="4">Leaf</tissue>
    </source>
</reference>
<sequence length="613" mass="67123">MGREEREPLVSSFSSNGDYFAISYADGLVKIWHTGSGKLFAEWKNPDQSLSGSYSCISCSVIGKKRKKQQQTFLLALGTHSGDVFAVNVLTANKIWITDGCHPGGVTQLSFANNGGTLYTAGADGMVAELDAATGEPISKFKASKKPIISLSLSFNESLLAVSTDKIRIFNLETKKEIEKFSSDSGRASFIALSDAGKFVVSSREKQLQVWALDKNGEDSNFRTVLSMKKAPVTLACRSYDNEEGLAVVSVSSNGIAYIWNLRTTKEEEVNPTKIMGKHARTDSDKQKDSRKIDVPVIAARFHDVEGALSVLVVYGSSVNPQFDLFEVTSPGSKIFLSAPEKKLVPETVRGSHQENVVTESPKRKVKKKRATPESPKCILNSGNQELNDESNIDHDDDEPTMGEKLASLNLIEDTKCAEDLEAPLDPKPPSADSIHVLLKQALHAEDRALLLDCLVMRDEKVIANSVSSLNPSDVLKLLNSLLALIQSRGAVLARAIPWLRSLLLQHTSGIMSQESSLHALNSFYQLIESRRSTFKTALQLTGCVDFLFTGIGDNVDDEENAIPPVIYEDEDDSEKEGSVDEESEESVDAMETDDDGEELGMNDFRDEDDLSN</sequence>
<feature type="region of interest" description="Disordered" evidence="1">
    <location>
        <begin position="565"/>
        <end position="613"/>
    </location>
</feature>
<dbReference type="Pfam" id="PF12894">
    <property type="entry name" value="ANAPC4_WD40"/>
    <property type="match status" value="1"/>
</dbReference>
<dbReference type="PANTHER" id="PTHR45290">
    <property type="entry name" value="OS03G0300300 PROTEIN"/>
    <property type="match status" value="1"/>
</dbReference>
<dbReference type="Pfam" id="PF00400">
    <property type="entry name" value="WD40"/>
    <property type="match status" value="1"/>
</dbReference>
<dbReference type="InterPro" id="IPR007148">
    <property type="entry name" value="SSU_processome_Utp12"/>
</dbReference>
<evidence type="ECO:0008006" key="6">
    <source>
        <dbReference type="Google" id="ProtNLM"/>
    </source>
</evidence>
<evidence type="ECO:0000313" key="5">
    <source>
        <dbReference type="Proteomes" id="UP000825729"/>
    </source>
</evidence>
<feature type="compositionally biased region" description="Acidic residues" evidence="1">
    <location>
        <begin position="568"/>
        <end position="613"/>
    </location>
</feature>
<dbReference type="InterPro" id="IPR001680">
    <property type="entry name" value="WD40_rpt"/>
</dbReference>
<gene>
    <name evidence="4" type="ORF">H6P81_004220</name>
</gene>
<evidence type="ECO:0000313" key="4">
    <source>
        <dbReference type="EMBL" id="KAG9459712.1"/>
    </source>
</evidence>
<dbReference type="InterPro" id="IPR015943">
    <property type="entry name" value="WD40/YVTN_repeat-like_dom_sf"/>
</dbReference>
<evidence type="ECO:0000259" key="2">
    <source>
        <dbReference type="Pfam" id="PF04003"/>
    </source>
</evidence>
<keyword evidence="5" id="KW-1185">Reference proteome</keyword>
<dbReference type="AlphaFoldDB" id="A0AAV7FET0"/>
<proteinExistence type="predicted"/>
<dbReference type="PANTHER" id="PTHR45290:SF3">
    <property type="entry name" value="OS01G0649000 PROTEIN"/>
    <property type="match status" value="1"/>
</dbReference>
<name>A0AAV7FET0_ARIFI</name>
<feature type="domain" description="Small-subunit processome Utp12" evidence="2">
    <location>
        <begin position="447"/>
        <end position="548"/>
    </location>
</feature>
<feature type="domain" description="Anaphase-promoting complex subunit 4-like WD40" evidence="3">
    <location>
        <begin position="74"/>
        <end position="152"/>
    </location>
</feature>
<comment type="caution">
    <text evidence="4">The sequence shown here is derived from an EMBL/GenBank/DDBJ whole genome shotgun (WGS) entry which is preliminary data.</text>
</comment>
<dbReference type="SMART" id="SM00320">
    <property type="entry name" value="WD40"/>
    <property type="match status" value="5"/>
</dbReference>
<dbReference type="Proteomes" id="UP000825729">
    <property type="component" value="Unassembled WGS sequence"/>
</dbReference>
<feature type="compositionally biased region" description="Acidic residues" evidence="1">
    <location>
        <begin position="387"/>
        <end position="401"/>
    </location>
</feature>
<organism evidence="4 5">
    <name type="scientific">Aristolochia fimbriata</name>
    <name type="common">White veined hardy Dutchman's pipe vine</name>
    <dbReference type="NCBI Taxonomy" id="158543"/>
    <lineage>
        <taxon>Eukaryota</taxon>
        <taxon>Viridiplantae</taxon>
        <taxon>Streptophyta</taxon>
        <taxon>Embryophyta</taxon>
        <taxon>Tracheophyta</taxon>
        <taxon>Spermatophyta</taxon>
        <taxon>Magnoliopsida</taxon>
        <taxon>Magnoliidae</taxon>
        <taxon>Piperales</taxon>
        <taxon>Aristolochiaceae</taxon>
        <taxon>Aristolochia</taxon>
    </lineage>
</organism>
<evidence type="ECO:0000256" key="1">
    <source>
        <dbReference type="SAM" id="MobiDB-lite"/>
    </source>
</evidence>
<feature type="region of interest" description="Disordered" evidence="1">
    <location>
        <begin position="347"/>
        <end position="402"/>
    </location>
</feature>
<protein>
    <recommendedName>
        <fullName evidence="6">Small-subunit processome Utp12 domain-containing protein</fullName>
    </recommendedName>
</protein>
<dbReference type="EMBL" id="JAINDJ010000002">
    <property type="protein sequence ID" value="KAG9459712.1"/>
    <property type="molecule type" value="Genomic_DNA"/>
</dbReference>
<evidence type="ECO:0000259" key="3">
    <source>
        <dbReference type="Pfam" id="PF12894"/>
    </source>
</evidence>